<name>A0A6A2YL96_HIBSY</name>
<evidence type="ECO:0000259" key="1">
    <source>
        <dbReference type="Pfam" id="PF13456"/>
    </source>
</evidence>
<dbReference type="SUPFAM" id="SSF53098">
    <property type="entry name" value="Ribonuclease H-like"/>
    <property type="match status" value="1"/>
</dbReference>
<dbReference type="PANTHER" id="PTHR47723:SF19">
    <property type="entry name" value="POLYNUCLEOTIDYL TRANSFERASE, RIBONUCLEASE H-LIKE SUPERFAMILY PROTEIN"/>
    <property type="match status" value="1"/>
</dbReference>
<feature type="domain" description="RNase H type-1" evidence="1">
    <location>
        <begin position="72"/>
        <end position="120"/>
    </location>
</feature>
<dbReference type="GO" id="GO:0003676">
    <property type="term" value="F:nucleic acid binding"/>
    <property type="evidence" value="ECO:0007669"/>
    <property type="project" value="InterPro"/>
</dbReference>
<evidence type="ECO:0000313" key="3">
    <source>
        <dbReference type="Proteomes" id="UP000436088"/>
    </source>
</evidence>
<dbReference type="AlphaFoldDB" id="A0A6A2YL96"/>
<reference evidence="2" key="1">
    <citation type="submission" date="2019-09" db="EMBL/GenBank/DDBJ databases">
        <title>Draft genome information of white flower Hibiscus syriacus.</title>
        <authorList>
            <person name="Kim Y.-M."/>
        </authorList>
    </citation>
    <scope>NUCLEOTIDE SEQUENCE [LARGE SCALE GENOMIC DNA]</scope>
    <source>
        <strain evidence="2">YM2019G1</strain>
    </source>
</reference>
<organism evidence="2 3">
    <name type="scientific">Hibiscus syriacus</name>
    <name type="common">Rose of Sharon</name>
    <dbReference type="NCBI Taxonomy" id="106335"/>
    <lineage>
        <taxon>Eukaryota</taxon>
        <taxon>Viridiplantae</taxon>
        <taxon>Streptophyta</taxon>
        <taxon>Embryophyta</taxon>
        <taxon>Tracheophyta</taxon>
        <taxon>Spermatophyta</taxon>
        <taxon>Magnoliopsida</taxon>
        <taxon>eudicotyledons</taxon>
        <taxon>Gunneridae</taxon>
        <taxon>Pentapetalae</taxon>
        <taxon>rosids</taxon>
        <taxon>malvids</taxon>
        <taxon>Malvales</taxon>
        <taxon>Malvaceae</taxon>
        <taxon>Malvoideae</taxon>
        <taxon>Hibiscus</taxon>
    </lineage>
</organism>
<protein>
    <recommendedName>
        <fullName evidence="1">RNase H type-1 domain-containing protein</fullName>
    </recommendedName>
</protein>
<accession>A0A6A2YL96</accession>
<sequence length="169" mass="18656">MPSLEHLQGQITLITQSSHPHHQAFPGAKSYNLLPLPRLNPRITLWSPPPMNWVKVSSDEARNKEPDFVFCGGVLRNSEGAWLRGFSKFIGSCSIDDAELWGILIGLMCAWDYGASQVDFQHVNCDENRVADALAKLAQGYELNCLWFTNPPDALGPLLQGESVAVHAS</sequence>
<dbReference type="GO" id="GO:0004523">
    <property type="term" value="F:RNA-DNA hybrid ribonuclease activity"/>
    <property type="evidence" value="ECO:0007669"/>
    <property type="project" value="InterPro"/>
</dbReference>
<gene>
    <name evidence="2" type="ORF">F3Y22_tig00111392pilonHSYRG00432</name>
</gene>
<dbReference type="PANTHER" id="PTHR47723">
    <property type="entry name" value="OS05G0353850 PROTEIN"/>
    <property type="match status" value="1"/>
</dbReference>
<proteinExistence type="predicted"/>
<comment type="caution">
    <text evidence="2">The sequence shown here is derived from an EMBL/GenBank/DDBJ whole genome shotgun (WGS) entry which is preliminary data.</text>
</comment>
<dbReference type="Pfam" id="PF13456">
    <property type="entry name" value="RVT_3"/>
    <property type="match status" value="1"/>
</dbReference>
<evidence type="ECO:0000313" key="2">
    <source>
        <dbReference type="EMBL" id="KAE8680197.1"/>
    </source>
</evidence>
<dbReference type="CDD" id="cd06222">
    <property type="entry name" value="RNase_H_like"/>
    <property type="match status" value="1"/>
</dbReference>
<keyword evidence="3" id="KW-1185">Reference proteome</keyword>
<dbReference type="InterPro" id="IPR012337">
    <property type="entry name" value="RNaseH-like_sf"/>
</dbReference>
<dbReference type="InterPro" id="IPR053151">
    <property type="entry name" value="RNase_H-like"/>
</dbReference>
<dbReference type="InterPro" id="IPR002156">
    <property type="entry name" value="RNaseH_domain"/>
</dbReference>
<dbReference type="EMBL" id="VEPZ02001327">
    <property type="protein sequence ID" value="KAE8680197.1"/>
    <property type="molecule type" value="Genomic_DNA"/>
</dbReference>
<dbReference type="Proteomes" id="UP000436088">
    <property type="component" value="Unassembled WGS sequence"/>
</dbReference>
<dbReference type="InterPro" id="IPR044730">
    <property type="entry name" value="RNase_H-like_dom_plant"/>
</dbReference>